<reference evidence="9" key="2">
    <citation type="submission" date="2021-04" db="EMBL/GenBank/DDBJ databases">
        <authorList>
            <person name="Gilroy R."/>
        </authorList>
    </citation>
    <scope>NUCLEOTIDE SEQUENCE</scope>
    <source>
        <strain evidence="9">1193</strain>
    </source>
</reference>
<gene>
    <name evidence="9" type="ORF">H9854_10165</name>
</gene>
<dbReference type="PANTHER" id="PTHR40074:SF2">
    <property type="entry name" value="O-ACETYLTRANSFERASE WECH"/>
    <property type="match status" value="1"/>
</dbReference>
<evidence type="ECO:0000256" key="4">
    <source>
        <dbReference type="ARBA" id="ARBA00022692"/>
    </source>
</evidence>
<feature type="transmembrane region" description="Helical" evidence="7">
    <location>
        <begin position="246"/>
        <end position="262"/>
    </location>
</feature>
<dbReference type="InterPro" id="IPR002656">
    <property type="entry name" value="Acyl_transf_3_dom"/>
</dbReference>
<keyword evidence="3" id="KW-1003">Cell membrane</keyword>
<reference evidence="9" key="1">
    <citation type="journal article" date="2021" name="PeerJ">
        <title>Extensive microbial diversity within the chicken gut microbiome revealed by metagenomics and culture.</title>
        <authorList>
            <person name="Gilroy R."/>
            <person name="Ravi A."/>
            <person name="Getino M."/>
            <person name="Pursley I."/>
            <person name="Horton D.L."/>
            <person name="Alikhan N.F."/>
            <person name="Baker D."/>
            <person name="Gharbi K."/>
            <person name="Hall N."/>
            <person name="Watson M."/>
            <person name="Adriaenssens E.M."/>
            <person name="Foster-Nyarko E."/>
            <person name="Jarju S."/>
            <person name="Secka A."/>
            <person name="Antonio M."/>
            <person name="Oren A."/>
            <person name="Chaudhuri R.R."/>
            <person name="La Ragione R."/>
            <person name="Hildebrand F."/>
            <person name="Pallen M.J."/>
        </authorList>
    </citation>
    <scope>NUCLEOTIDE SEQUENCE</scope>
    <source>
        <strain evidence="9">1193</strain>
    </source>
</reference>
<dbReference type="GO" id="GO:0009246">
    <property type="term" value="P:enterobacterial common antigen biosynthetic process"/>
    <property type="evidence" value="ECO:0007669"/>
    <property type="project" value="TreeGrafter"/>
</dbReference>
<evidence type="ECO:0000256" key="7">
    <source>
        <dbReference type="SAM" id="Phobius"/>
    </source>
</evidence>
<dbReference type="Pfam" id="PF01757">
    <property type="entry name" value="Acyl_transf_3"/>
    <property type="match status" value="1"/>
</dbReference>
<sequence length="355" mass="41809">MKPVEEIYWLRFYGCLAVFSFHFLDRLNQHVDNVYLDLARIPAVLGTPIFIFISIFLFSIRYGNQPPHGFLTKRLQYVMLPYLVYGLLYAISNYLNLLRLGEPVDLIEQLREYLIYAGWHGYFLIIAMQFYAFYWLYSRYRLEPWLPAGPWLIVSSLIGIGYWGLTRYYQFEPPGYLLWIAPLGWLYLFFLAMLMVQHYPSLPPARRQRLSWLRWLSRPEALLAWLIMIAVFTWFGRLEHSSKETWVIPLFILFTLFTLTRLRNVHATPLVKRINRYSFGIYLAHPMFFAMVDFVHEFVPFPLWLYCLLLLVVGMAGSIGLNWLANRIPGGGMLFGKTLHVPEQRRASQAGCSLS</sequence>
<dbReference type="GO" id="GO:0005886">
    <property type="term" value="C:plasma membrane"/>
    <property type="evidence" value="ECO:0007669"/>
    <property type="project" value="UniProtKB-SubCell"/>
</dbReference>
<name>A0A9D1WNY0_9GAMM</name>
<dbReference type="GO" id="GO:0016413">
    <property type="term" value="F:O-acetyltransferase activity"/>
    <property type="evidence" value="ECO:0007669"/>
    <property type="project" value="TreeGrafter"/>
</dbReference>
<feature type="transmembrane region" description="Helical" evidence="7">
    <location>
        <begin position="115"/>
        <end position="137"/>
    </location>
</feature>
<feature type="transmembrane region" description="Helical" evidence="7">
    <location>
        <begin position="303"/>
        <end position="325"/>
    </location>
</feature>
<feature type="transmembrane region" description="Helical" evidence="7">
    <location>
        <begin position="144"/>
        <end position="164"/>
    </location>
</feature>
<evidence type="ECO:0000256" key="5">
    <source>
        <dbReference type="ARBA" id="ARBA00022989"/>
    </source>
</evidence>
<dbReference type="PANTHER" id="PTHR40074">
    <property type="entry name" value="O-ACETYLTRANSFERASE WECH"/>
    <property type="match status" value="1"/>
</dbReference>
<keyword evidence="6 7" id="KW-0472">Membrane</keyword>
<accession>A0A9D1WNY0</accession>
<comment type="similarity">
    <text evidence="2">Belongs to the acyltransferase 3 family.</text>
</comment>
<evidence type="ECO:0000256" key="3">
    <source>
        <dbReference type="ARBA" id="ARBA00022475"/>
    </source>
</evidence>
<organism evidence="9 10">
    <name type="scientific">Candidatus Halomonas stercoripullorum</name>
    <dbReference type="NCBI Taxonomy" id="2838617"/>
    <lineage>
        <taxon>Bacteria</taxon>
        <taxon>Pseudomonadati</taxon>
        <taxon>Pseudomonadota</taxon>
        <taxon>Gammaproteobacteria</taxon>
        <taxon>Oceanospirillales</taxon>
        <taxon>Halomonadaceae</taxon>
        <taxon>Halomonas</taxon>
    </lineage>
</organism>
<comment type="subcellular location">
    <subcellularLocation>
        <location evidence="1">Cell membrane</location>
        <topology evidence="1">Multi-pass membrane protein</topology>
    </subcellularLocation>
</comment>
<feature type="transmembrane region" description="Helical" evidence="7">
    <location>
        <begin position="44"/>
        <end position="63"/>
    </location>
</feature>
<feature type="transmembrane region" description="Helical" evidence="7">
    <location>
        <begin position="75"/>
        <end position="95"/>
    </location>
</feature>
<dbReference type="Proteomes" id="UP000824248">
    <property type="component" value="Unassembled WGS sequence"/>
</dbReference>
<evidence type="ECO:0000256" key="6">
    <source>
        <dbReference type="ARBA" id="ARBA00023136"/>
    </source>
</evidence>
<feature type="transmembrane region" description="Helical" evidence="7">
    <location>
        <begin position="7"/>
        <end position="24"/>
    </location>
</feature>
<proteinExistence type="inferred from homology"/>
<evidence type="ECO:0000313" key="10">
    <source>
        <dbReference type="Proteomes" id="UP000824248"/>
    </source>
</evidence>
<feature type="transmembrane region" description="Helical" evidence="7">
    <location>
        <begin position="274"/>
        <end position="291"/>
    </location>
</feature>
<feature type="transmembrane region" description="Helical" evidence="7">
    <location>
        <begin position="176"/>
        <end position="194"/>
    </location>
</feature>
<comment type="caution">
    <text evidence="9">The sequence shown here is derived from an EMBL/GenBank/DDBJ whole genome shotgun (WGS) entry which is preliminary data.</text>
</comment>
<dbReference type="AlphaFoldDB" id="A0A9D1WNY0"/>
<feature type="transmembrane region" description="Helical" evidence="7">
    <location>
        <begin position="215"/>
        <end position="234"/>
    </location>
</feature>
<dbReference type="EMBL" id="DXFC01000302">
    <property type="protein sequence ID" value="HIX62583.1"/>
    <property type="molecule type" value="Genomic_DNA"/>
</dbReference>
<protein>
    <submittedName>
        <fullName evidence="9">Acyltransferase</fullName>
    </submittedName>
</protein>
<evidence type="ECO:0000313" key="9">
    <source>
        <dbReference type="EMBL" id="HIX62583.1"/>
    </source>
</evidence>
<evidence type="ECO:0000256" key="2">
    <source>
        <dbReference type="ARBA" id="ARBA00007400"/>
    </source>
</evidence>
<evidence type="ECO:0000256" key="1">
    <source>
        <dbReference type="ARBA" id="ARBA00004651"/>
    </source>
</evidence>
<keyword evidence="5 7" id="KW-1133">Transmembrane helix</keyword>
<keyword evidence="9" id="KW-0808">Transferase</keyword>
<evidence type="ECO:0000259" key="8">
    <source>
        <dbReference type="Pfam" id="PF01757"/>
    </source>
</evidence>
<keyword evidence="4 7" id="KW-0812">Transmembrane</keyword>
<feature type="domain" description="Acyltransferase 3" evidence="8">
    <location>
        <begin position="7"/>
        <end position="322"/>
    </location>
</feature>
<keyword evidence="9" id="KW-0012">Acyltransferase</keyword>